<reference evidence="2" key="1">
    <citation type="thesis" date="2021" institute="BYU ScholarsArchive" country="Provo, UT, USA">
        <title>Applications of and Algorithms for Genome Assembly and Genomic Analyses with an Emphasis on Marine Teleosts.</title>
        <authorList>
            <person name="Pickett B.D."/>
        </authorList>
    </citation>
    <scope>NUCLEOTIDE SEQUENCE</scope>
    <source>
        <strain evidence="2">HI-2016</strain>
    </source>
</reference>
<organism evidence="2 3">
    <name type="scientific">Albula glossodonta</name>
    <name type="common">roundjaw bonefish</name>
    <dbReference type="NCBI Taxonomy" id="121402"/>
    <lineage>
        <taxon>Eukaryota</taxon>
        <taxon>Metazoa</taxon>
        <taxon>Chordata</taxon>
        <taxon>Craniata</taxon>
        <taxon>Vertebrata</taxon>
        <taxon>Euteleostomi</taxon>
        <taxon>Actinopterygii</taxon>
        <taxon>Neopterygii</taxon>
        <taxon>Teleostei</taxon>
        <taxon>Albuliformes</taxon>
        <taxon>Albulidae</taxon>
        <taxon>Albula</taxon>
    </lineage>
</organism>
<feature type="region of interest" description="Disordered" evidence="1">
    <location>
        <begin position="33"/>
        <end position="76"/>
    </location>
</feature>
<sequence length="100" mass="10906">MKQRSGQSGHLYMSRSSVYWVSLAALCQVPPSKGMTGPLGDGTKALEPSGKPKRRPRWRKTKKKKGARYPWPGRTTGSKVAMDIIATATSKAATIHQPDP</sequence>
<evidence type="ECO:0000313" key="3">
    <source>
        <dbReference type="Proteomes" id="UP000824540"/>
    </source>
</evidence>
<protein>
    <submittedName>
        <fullName evidence="2">Uncharacterized protein</fullName>
    </submittedName>
</protein>
<gene>
    <name evidence="2" type="ORF">JZ751_013265</name>
</gene>
<comment type="caution">
    <text evidence="2">The sequence shown here is derived from an EMBL/GenBank/DDBJ whole genome shotgun (WGS) entry which is preliminary data.</text>
</comment>
<dbReference type="EMBL" id="JAFBMS010000022">
    <property type="protein sequence ID" value="KAG9343879.1"/>
    <property type="molecule type" value="Genomic_DNA"/>
</dbReference>
<proteinExistence type="predicted"/>
<evidence type="ECO:0000313" key="2">
    <source>
        <dbReference type="EMBL" id="KAG9343879.1"/>
    </source>
</evidence>
<accession>A0A8T2NUJ1</accession>
<feature type="compositionally biased region" description="Basic residues" evidence="1">
    <location>
        <begin position="51"/>
        <end position="67"/>
    </location>
</feature>
<dbReference type="AlphaFoldDB" id="A0A8T2NUJ1"/>
<name>A0A8T2NUJ1_9TELE</name>
<dbReference type="Proteomes" id="UP000824540">
    <property type="component" value="Unassembled WGS sequence"/>
</dbReference>
<evidence type="ECO:0000256" key="1">
    <source>
        <dbReference type="SAM" id="MobiDB-lite"/>
    </source>
</evidence>
<keyword evidence="3" id="KW-1185">Reference proteome</keyword>